<dbReference type="Proteomes" id="UP000184148">
    <property type="component" value="Unassembled WGS sequence"/>
</dbReference>
<dbReference type="AlphaFoldDB" id="A0A1M4Y9Z6"/>
<protein>
    <submittedName>
        <fullName evidence="1">Anionic cell wall polymer biosynthesis enzyme, LytR-Cps2A-Psr (LCP) family</fullName>
    </submittedName>
</protein>
<sequence>MPGILRIMKRILQIMVNRKVQTGKILLSATIILSLILAPMSMLEAASLKQNKTNILCIWTDQQHLKAVTLMNFDALNGRIGILSVPVFARLEANGKQTTIGLLWVQEGRNGLKRRLEEALQIQIDGHITFDQPVIEKASNLVGSIDVKGRETTLLQAFEDTRTERRKDDQDVIRAMAANIISPSGIKKVPRLLWLFTTQVDSDIHPELMLRIYKVVSHEGPTILTKKALQGKDYYQDGCRYRYVEPTTWKNIMNEISA</sequence>
<name>A0A1M4Y9Z6_9FIRM</name>
<dbReference type="EMBL" id="FQUY01000010">
    <property type="protein sequence ID" value="SHF02601.1"/>
    <property type="molecule type" value="Genomic_DNA"/>
</dbReference>
<dbReference type="Gene3D" id="3.40.630.190">
    <property type="entry name" value="LCP protein"/>
    <property type="match status" value="2"/>
</dbReference>
<organism evidence="1 2">
    <name type="scientific">Desulforamulus putei DSM 12395</name>
    <dbReference type="NCBI Taxonomy" id="1121429"/>
    <lineage>
        <taxon>Bacteria</taxon>
        <taxon>Bacillati</taxon>
        <taxon>Bacillota</taxon>
        <taxon>Clostridia</taxon>
        <taxon>Eubacteriales</taxon>
        <taxon>Peptococcaceae</taxon>
        <taxon>Desulforamulus</taxon>
    </lineage>
</organism>
<evidence type="ECO:0000313" key="1">
    <source>
        <dbReference type="EMBL" id="SHF02601.1"/>
    </source>
</evidence>
<accession>A0A1M4Y9Z6</accession>
<reference evidence="2" key="1">
    <citation type="submission" date="2016-11" db="EMBL/GenBank/DDBJ databases">
        <authorList>
            <person name="Varghese N."/>
            <person name="Submissions S."/>
        </authorList>
    </citation>
    <scope>NUCLEOTIDE SEQUENCE [LARGE SCALE GENOMIC DNA]</scope>
    <source>
        <strain evidence="2">DSM 12395</strain>
    </source>
</reference>
<gene>
    <name evidence="1" type="ORF">SAMN02745133_01655</name>
</gene>
<evidence type="ECO:0000313" key="2">
    <source>
        <dbReference type="Proteomes" id="UP000184148"/>
    </source>
</evidence>
<keyword evidence="2" id="KW-1185">Reference proteome</keyword>
<dbReference type="STRING" id="1121429.SAMN02745133_01655"/>
<proteinExistence type="predicted"/>